<reference evidence="1 2" key="1">
    <citation type="submission" date="2019-06" db="EMBL/GenBank/DDBJ databases">
        <title>Sequencing the genomes of 1000 actinobacteria strains.</title>
        <authorList>
            <person name="Klenk H.-P."/>
        </authorList>
    </citation>
    <scope>NUCLEOTIDE SEQUENCE [LARGE SCALE GENOMIC DNA]</scope>
    <source>
        <strain evidence="1 2">DSM 24683</strain>
    </source>
</reference>
<comment type="caution">
    <text evidence="1">The sequence shown here is derived from an EMBL/GenBank/DDBJ whole genome shotgun (WGS) entry which is preliminary data.</text>
</comment>
<dbReference type="Proteomes" id="UP000318380">
    <property type="component" value="Unassembled WGS sequence"/>
</dbReference>
<proteinExistence type="predicted"/>
<dbReference type="AlphaFoldDB" id="A0A561BT24"/>
<organism evidence="1 2">
    <name type="scientific">Kribbella amoyensis</name>
    <dbReference type="NCBI Taxonomy" id="996641"/>
    <lineage>
        <taxon>Bacteria</taxon>
        <taxon>Bacillati</taxon>
        <taxon>Actinomycetota</taxon>
        <taxon>Actinomycetes</taxon>
        <taxon>Propionibacteriales</taxon>
        <taxon>Kribbellaceae</taxon>
        <taxon>Kribbella</taxon>
    </lineage>
</organism>
<sequence>MLSPVPESTVPLGDVPVKLKVDLGGEPSGRVDVTLGYYVSGAVTIEPGTCDATCELTVPLRIGDWDHPQSGSLLLSAKLTTASGAISHGGGYLSFVAPTQIYELRHLRDGEVFSDGVADSSATFRVTVINDPGEAVAELRLIELATGATRLTASAPFSSSRGLARDALLDLDVTDLTDGLYRVETRARGVDGYYGSGQVTQLRVNHANQAGFDLGDERPAVVGWAGLSANLLVQGPLLSGSKPAAVRLTVDGAERAVLVLPGVWMPNNWQQPTAKQQVSVYMQGDDLTLGTHQVKLELFDTAGRIIGRPTTRTVLVSDFKATVVAPTLVVGRRSVVTLNGDAPTGHLLTQCHAELAAPQPIDSTGLGAFCTTPAATLRTTAPVTPRASGRSSLGLYLNADGYSKLFERPVTVHAARRATTTAPAVPYGQRGTAKVTVQDSHRIGAWTAAPAGVTVTLQRQAVGSTAWATVGSVKTMTGGIASIPFTSGANGNFRAVLASSVPGETVITPTVAAVSVATVVWRSVPTSVIRGKATTYEVAAAPYEAGAVAHLQARKPGSTVWTTVRSVAVPSSTVTRIAYSFPTAGTWSIRVLRAATKQHAAGLSGAATVKVK</sequence>
<gene>
    <name evidence="1" type="ORF">FB561_3076</name>
</gene>
<name>A0A561BT24_9ACTN</name>
<dbReference type="EMBL" id="VIVK01000001">
    <property type="protein sequence ID" value="TWD81952.1"/>
    <property type="molecule type" value="Genomic_DNA"/>
</dbReference>
<accession>A0A561BT24</accession>
<evidence type="ECO:0000313" key="1">
    <source>
        <dbReference type="EMBL" id="TWD81952.1"/>
    </source>
</evidence>
<evidence type="ECO:0000313" key="2">
    <source>
        <dbReference type="Proteomes" id="UP000318380"/>
    </source>
</evidence>
<protein>
    <submittedName>
        <fullName evidence="1">Uncharacterized protein</fullName>
    </submittedName>
</protein>
<keyword evidence="2" id="KW-1185">Reference proteome</keyword>